<protein>
    <recommendedName>
        <fullName evidence="9">Glycerate dehydrogenase</fullName>
    </recommendedName>
</protein>
<dbReference type="EMBL" id="BRXZ01002480">
    <property type="protein sequence ID" value="GMH63018.1"/>
    <property type="molecule type" value="Genomic_DNA"/>
</dbReference>
<evidence type="ECO:0000256" key="3">
    <source>
        <dbReference type="ARBA" id="ARBA00023027"/>
    </source>
</evidence>
<evidence type="ECO:0000259" key="6">
    <source>
        <dbReference type="Pfam" id="PF02826"/>
    </source>
</evidence>
<dbReference type="InterPro" id="IPR036291">
    <property type="entry name" value="NAD(P)-bd_dom_sf"/>
</dbReference>
<organism evidence="7 8">
    <name type="scientific">Triparma retinervis</name>
    <dbReference type="NCBI Taxonomy" id="2557542"/>
    <lineage>
        <taxon>Eukaryota</taxon>
        <taxon>Sar</taxon>
        <taxon>Stramenopiles</taxon>
        <taxon>Ochrophyta</taxon>
        <taxon>Bolidophyceae</taxon>
        <taxon>Parmales</taxon>
        <taxon>Triparmaceae</taxon>
        <taxon>Triparma</taxon>
    </lineage>
</organism>
<keyword evidence="3" id="KW-0520">NAD</keyword>
<dbReference type="InterPro" id="IPR006139">
    <property type="entry name" value="D-isomer_2_OHA_DH_cat_dom"/>
</dbReference>
<dbReference type="Pfam" id="PF02826">
    <property type="entry name" value="2-Hacid_dh_C"/>
    <property type="match status" value="1"/>
</dbReference>
<dbReference type="GO" id="GO:0051287">
    <property type="term" value="F:NAD binding"/>
    <property type="evidence" value="ECO:0007669"/>
    <property type="project" value="InterPro"/>
</dbReference>
<dbReference type="Pfam" id="PF00389">
    <property type="entry name" value="2-Hacid_dh"/>
    <property type="match status" value="1"/>
</dbReference>
<dbReference type="SUPFAM" id="SSF52283">
    <property type="entry name" value="Formate/glycerate dehydrogenase catalytic domain-like"/>
    <property type="match status" value="1"/>
</dbReference>
<keyword evidence="8" id="KW-1185">Reference proteome</keyword>
<feature type="domain" description="D-isomer specific 2-hydroxyacid dehydrogenase NAD-binding" evidence="6">
    <location>
        <begin position="143"/>
        <end position="294"/>
    </location>
</feature>
<evidence type="ECO:0000256" key="1">
    <source>
        <dbReference type="ARBA" id="ARBA00005854"/>
    </source>
</evidence>
<dbReference type="Gene3D" id="3.40.50.720">
    <property type="entry name" value="NAD(P)-binding Rossmann-like Domain"/>
    <property type="match status" value="2"/>
</dbReference>
<dbReference type="InterPro" id="IPR006140">
    <property type="entry name" value="D-isomer_DH_NAD-bd"/>
</dbReference>
<dbReference type="InterPro" id="IPR029753">
    <property type="entry name" value="D-isomer_DH_CS"/>
</dbReference>
<evidence type="ECO:0000256" key="2">
    <source>
        <dbReference type="ARBA" id="ARBA00023002"/>
    </source>
</evidence>
<evidence type="ECO:0000313" key="7">
    <source>
        <dbReference type="EMBL" id="GMH63018.1"/>
    </source>
</evidence>
<dbReference type="Proteomes" id="UP001165082">
    <property type="component" value="Unassembled WGS sequence"/>
</dbReference>
<sequence>MRRAVCLNVGKLDYKLPALSWEPISKICSLTKHSSTDGADSAAIVERSSGAEVLIIKEMTLDAATIASLDSSVSLICEAGTGYNNIDLVAARERNIAVCNIPDYSSEAVATVVMTAILNFSGSILQNVVETKTSIEGREKFRMEGYQRPLFELRGKRLGLIGGNGTIGKKVTAMAAPFGLDVVVTSRSGNVGPGQTNVSMEELLKTSDFVSFHAPLNEATRGMMGREQFELMKESAYFINTARGGVVKQAELINCLQSNKIAGAFLDVQGPPEPPEIDDPIYDCPNLFMSPHIGWQRTESRQRLINMVADNIEKFFDEGCDSINVVN</sequence>
<dbReference type="PANTHER" id="PTHR43761:SF1">
    <property type="entry name" value="D-ISOMER SPECIFIC 2-HYDROXYACID DEHYDROGENASE CATALYTIC DOMAIN-CONTAINING PROTEIN-RELATED"/>
    <property type="match status" value="1"/>
</dbReference>
<dbReference type="GO" id="GO:0016616">
    <property type="term" value="F:oxidoreductase activity, acting on the CH-OH group of donors, NAD or NADP as acceptor"/>
    <property type="evidence" value="ECO:0007669"/>
    <property type="project" value="InterPro"/>
</dbReference>
<dbReference type="InterPro" id="IPR050418">
    <property type="entry name" value="D-iso_2-hydroxyacid_DH_PdxB"/>
</dbReference>
<dbReference type="AlphaFoldDB" id="A0A9W7E237"/>
<evidence type="ECO:0000256" key="4">
    <source>
        <dbReference type="RuleBase" id="RU003719"/>
    </source>
</evidence>
<reference evidence="7" key="1">
    <citation type="submission" date="2022-07" db="EMBL/GenBank/DDBJ databases">
        <title>Genome analysis of Parmales, a sister group of diatoms, reveals the evolutionary specialization of diatoms from phago-mixotrophs to photoautotrophs.</title>
        <authorList>
            <person name="Ban H."/>
            <person name="Sato S."/>
            <person name="Yoshikawa S."/>
            <person name="Kazumasa Y."/>
            <person name="Nakamura Y."/>
            <person name="Ichinomiya M."/>
            <person name="Saitoh K."/>
            <person name="Sato N."/>
            <person name="Blanc-Mathieu R."/>
            <person name="Endo H."/>
            <person name="Kuwata A."/>
            <person name="Ogata H."/>
        </authorList>
    </citation>
    <scope>NUCLEOTIDE SEQUENCE</scope>
</reference>
<dbReference type="PROSITE" id="PS00670">
    <property type="entry name" value="D_2_HYDROXYACID_DH_2"/>
    <property type="match status" value="1"/>
</dbReference>
<accession>A0A9W7E237</accession>
<proteinExistence type="inferred from homology"/>
<keyword evidence="2 4" id="KW-0560">Oxidoreductase</keyword>
<dbReference type="PANTHER" id="PTHR43761">
    <property type="entry name" value="D-ISOMER SPECIFIC 2-HYDROXYACID DEHYDROGENASE FAMILY PROTEIN (AFU_ORTHOLOGUE AFUA_1G13630)"/>
    <property type="match status" value="1"/>
</dbReference>
<dbReference type="OrthoDB" id="9991913at2759"/>
<gene>
    <name evidence="7" type="ORF">TrRE_jg9417</name>
</gene>
<evidence type="ECO:0000259" key="5">
    <source>
        <dbReference type="Pfam" id="PF00389"/>
    </source>
</evidence>
<comment type="caution">
    <text evidence="7">The sequence shown here is derived from an EMBL/GenBank/DDBJ whole genome shotgun (WGS) entry which is preliminary data.</text>
</comment>
<feature type="domain" description="D-isomer specific 2-hydroxyacid dehydrogenase catalytic" evidence="5">
    <location>
        <begin position="36"/>
        <end position="326"/>
    </location>
</feature>
<comment type="similarity">
    <text evidence="1 4">Belongs to the D-isomer specific 2-hydroxyacid dehydrogenase family.</text>
</comment>
<evidence type="ECO:0000313" key="8">
    <source>
        <dbReference type="Proteomes" id="UP001165082"/>
    </source>
</evidence>
<dbReference type="SUPFAM" id="SSF51735">
    <property type="entry name" value="NAD(P)-binding Rossmann-fold domains"/>
    <property type="match status" value="1"/>
</dbReference>
<evidence type="ECO:0008006" key="9">
    <source>
        <dbReference type="Google" id="ProtNLM"/>
    </source>
</evidence>
<name>A0A9W7E237_9STRA</name>